<evidence type="ECO:0000256" key="2">
    <source>
        <dbReference type="ARBA" id="ARBA00022525"/>
    </source>
</evidence>
<dbReference type="Ensembl" id="ENSECRT00000021132.1">
    <property type="protein sequence ID" value="ENSECRP00000020682.1"/>
    <property type="gene ID" value="ENSECRG00000013908.1"/>
</dbReference>
<dbReference type="AlphaFoldDB" id="A0A8C4XCF3"/>
<dbReference type="SMART" id="SM00034">
    <property type="entry name" value="CLECT"/>
    <property type="match status" value="1"/>
</dbReference>
<dbReference type="InterPro" id="IPR018378">
    <property type="entry name" value="C-type_lectin_CS"/>
</dbReference>
<dbReference type="SUPFAM" id="SSF56436">
    <property type="entry name" value="C-type lectin-like"/>
    <property type="match status" value="1"/>
</dbReference>
<evidence type="ECO:0000259" key="5">
    <source>
        <dbReference type="PROSITE" id="PS50041"/>
    </source>
</evidence>
<name>A0A8C4XCF3_ERPCA</name>
<keyword evidence="3" id="KW-1015">Disulfide bond</keyword>
<dbReference type="PROSITE" id="PS50041">
    <property type="entry name" value="C_TYPE_LECTIN_2"/>
    <property type="match status" value="1"/>
</dbReference>
<feature type="signal peptide" evidence="4">
    <location>
        <begin position="1"/>
        <end position="19"/>
    </location>
</feature>
<keyword evidence="4" id="KW-0732">Signal</keyword>
<reference evidence="6" key="1">
    <citation type="submission" date="2021-06" db="EMBL/GenBank/DDBJ databases">
        <authorList>
            <consortium name="Wellcome Sanger Institute Data Sharing"/>
        </authorList>
    </citation>
    <scope>NUCLEOTIDE SEQUENCE [LARGE SCALE GENOMIC DNA]</scope>
</reference>
<dbReference type="Proteomes" id="UP000694620">
    <property type="component" value="Chromosome 17"/>
</dbReference>
<dbReference type="InterPro" id="IPR050111">
    <property type="entry name" value="C-type_lectin/snaclec_domain"/>
</dbReference>
<dbReference type="InterPro" id="IPR016186">
    <property type="entry name" value="C-type_lectin-like/link_sf"/>
</dbReference>
<dbReference type="GeneID" id="114667695"/>
<feature type="domain" description="C-type lectin" evidence="5">
    <location>
        <begin position="33"/>
        <end position="154"/>
    </location>
</feature>
<reference evidence="6" key="3">
    <citation type="submission" date="2025-09" db="UniProtKB">
        <authorList>
            <consortium name="Ensembl"/>
        </authorList>
    </citation>
    <scope>IDENTIFICATION</scope>
</reference>
<keyword evidence="7" id="KW-1185">Reference proteome</keyword>
<evidence type="ECO:0000256" key="4">
    <source>
        <dbReference type="SAM" id="SignalP"/>
    </source>
</evidence>
<protein>
    <submittedName>
        <fullName evidence="6">Lectin-like</fullName>
    </submittedName>
</protein>
<dbReference type="PANTHER" id="PTHR22803">
    <property type="entry name" value="MANNOSE, PHOSPHOLIPASE, LECTIN RECEPTOR RELATED"/>
    <property type="match status" value="1"/>
</dbReference>
<evidence type="ECO:0000313" key="6">
    <source>
        <dbReference type="Ensembl" id="ENSECRP00000020682.1"/>
    </source>
</evidence>
<reference evidence="6" key="2">
    <citation type="submission" date="2025-08" db="UniProtKB">
        <authorList>
            <consortium name="Ensembl"/>
        </authorList>
    </citation>
    <scope>IDENTIFICATION</scope>
</reference>
<organism evidence="6 7">
    <name type="scientific">Erpetoichthys calabaricus</name>
    <name type="common">Rope fish</name>
    <name type="synonym">Calamoichthys calabaricus</name>
    <dbReference type="NCBI Taxonomy" id="27687"/>
    <lineage>
        <taxon>Eukaryota</taxon>
        <taxon>Metazoa</taxon>
        <taxon>Chordata</taxon>
        <taxon>Craniata</taxon>
        <taxon>Vertebrata</taxon>
        <taxon>Euteleostomi</taxon>
        <taxon>Actinopterygii</taxon>
        <taxon>Polypteriformes</taxon>
        <taxon>Polypteridae</taxon>
        <taxon>Erpetoichthys</taxon>
    </lineage>
</organism>
<dbReference type="Gene3D" id="3.10.100.10">
    <property type="entry name" value="Mannose-Binding Protein A, subunit A"/>
    <property type="match status" value="1"/>
</dbReference>
<dbReference type="Pfam" id="PF00059">
    <property type="entry name" value="Lectin_C"/>
    <property type="match status" value="1"/>
</dbReference>
<dbReference type="GeneTree" id="ENSGT00940000162818"/>
<dbReference type="InterPro" id="IPR001304">
    <property type="entry name" value="C-type_lectin-like"/>
</dbReference>
<dbReference type="GO" id="GO:0005576">
    <property type="term" value="C:extracellular region"/>
    <property type="evidence" value="ECO:0007669"/>
    <property type="project" value="UniProtKB-SubCell"/>
</dbReference>
<dbReference type="PRINTS" id="PR01504">
    <property type="entry name" value="PNCREATITSAP"/>
</dbReference>
<evidence type="ECO:0000256" key="1">
    <source>
        <dbReference type="ARBA" id="ARBA00004613"/>
    </source>
</evidence>
<keyword evidence="2" id="KW-0964">Secreted</keyword>
<accession>A0A8C4XCF3</accession>
<sequence>MWRRSGAALLLLLSVQVQAQAGMDDCPNDWEQFNNFCYKFVKNAMTWIDAEVFCMEQRGRGSHLVSVHSDEENAFLTNFIKKKDGGATLSWMGGTDCYKEGTWLWNDGTSWNYVKWNLGEPNNFLIENCVLINYMVPGGWNDMSCNNKNSFVCKASRVL</sequence>
<comment type="subcellular location">
    <subcellularLocation>
        <location evidence="1">Secreted</location>
    </subcellularLocation>
</comment>
<dbReference type="OrthoDB" id="418245at2759"/>
<evidence type="ECO:0000313" key="7">
    <source>
        <dbReference type="Proteomes" id="UP000694620"/>
    </source>
</evidence>
<feature type="chain" id="PRO_5034589901" evidence="4">
    <location>
        <begin position="20"/>
        <end position="159"/>
    </location>
</feature>
<dbReference type="PROSITE" id="PS00615">
    <property type="entry name" value="C_TYPE_LECTIN_1"/>
    <property type="match status" value="1"/>
</dbReference>
<gene>
    <name evidence="6" type="primary">LOC114667695</name>
</gene>
<dbReference type="RefSeq" id="XP_028678929.1">
    <property type="nucleotide sequence ID" value="XM_028823096.2"/>
</dbReference>
<evidence type="ECO:0000256" key="3">
    <source>
        <dbReference type="ARBA" id="ARBA00023157"/>
    </source>
</evidence>
<proteinExistence type="predicted"/>
<dbReference type="FunFam" id="3.10.100.10:FF:000087">
    <property type="entry name" value="Snaclec rhodocetin subunit delta"/>
    <property type="match status" value="1"/>
</dbReference>
<dbReference type="InterPro" id="IPR016187">
    <property type="entry name" value="CTDL_fold"/>
</dbReference>